<feature type="non-terminal residue" evidence="1">
    <location>
        <position position="1"/>
    </location>
</feature>
<proteinExistence type="predicted"/>
<comment type="caution">
    <text evidence="1">The sequence shown here is derived from an EMBL/GenBank/DDBJ whole genome shotgun (WGS) entry which is preliminary data.</text>
</comment>
<protein>
    <submittedName>
        <fullName evidence="1">Uncharacterized protein</fullName>
    </submittedName>
</protein>
<name>A0A392SI15_9FABA</name>
<dbReference type="EMBL" id="LXQA010373181">
    <property type="protein sequence ID" value="MCI47496.1"/>
    <property type="molecule type" value="Genomic_DNA"/>
</dbReference>
<keyword evidence="2" id="KW-1185">Reference proteome</keyword>
<sequence>DGASAEYRCSQVDT</sequence>
<organism evidence="1 2">
    <name type="scientific">Trifolium medium</name>
    <dbReference type="NCBI Taxonomy" id="97028"/>
    <lineage>
        <taxon>Eukaryota</taxon>
        <taxon>Viridiplantae</taxon>
        <taxon>Streptophyta</taxon>
        <taxon>Embryophyta</taxon>
        <taxon>Tracheophyta</taxon>
        <taxon>Spermatophyta</taxon>
        <taxon>Magnoliopsida</taxon>
        <taxon>eudicotyledons</taxon>
        <taxon>Gunneridae</taxon>
        <taxon>Pentapetalae</taxon>
        <taxon>rosids</taxon>
        <taxon>fabids</taxon>
        <taxon>Fabales</taxon>
        <taxon>Fabaceae</taxon>
        <taxon>Papilionoideae</taxon>
        <taxon>50 kb inversion clade</taxon>
        <taxon>NPAAA clade</taxon>
        <taxon>Hologalegina</taxon>
        <taxon>IRL clade</taxon>
        <taxon>Trifolieae</taxon>
        <taxon>Trifolium</taxon>
    </lineage>
</organism>
<evidence type="ECO:0000313" key="1">
    <source>
        <dbReference type="EMBL" id="MCI47496.1"/>
    </source>
</evidence>
<evidence type="ECO:0000313" key="2">
    <source>
        <dbReference type="Proteomes" id="UP000265520"/>
    </source>
</evidence>
<dbReference type="Proteomes" id="UP000265520">
    <property type="component" value="Unassembled WGS sequence"/>
</dbReference>
<reference evidence="1 2" key="1">
    <citation type="journal article" date="2018" name="Front. Plant Sci.">
        <title>Red Clover (Trifolium pratense) and Zigzag Clover (T. medium) - A Picture of Genomic Similarities and Differences.</title>
        <authorList>
            <person name="Dluhosova J."/>
            <person name="Istvanek J."/>
            <person name="Nedelnik J."/>
            <person name="Repkova J."/>
        </authorList>
    </citation>
    <scope>NUCLEOTIDE SEQUENCE [LARGE SCALE GENOMIC DNA]</scope>
    <source>
        <strain evidence="2">cv. 10/8</strain>
        <tissue evidence="1">Leaf</tissue>
    </source>
</reference>
<accession>A0A392SI15</accession>